<evidence type="ECO:0000256" key="1">
    <source>
        <dbReference type="SAM" id="MobiDB-lite"/>
    </source>
</evidence>
<dbReference type="AlphaFoldDB" id="A0A0K2VPV2"/>
<dbReference type="Proteomes" id="UP000182888">
    <property type="component" value="Unassembled WGS sequence"/>
</dbReference>
<proteinExistence type="predicted"/>
<feature type="region of interest" description="Disordered" evidence="1">
    <location>
        <begin position="64"/>
        <end position="117"/>
    </location>
</feature>
<evidence type="ECO:0000313" key="3">
    <source>
        <dbReference type="Proteomes" id="UP000182888"/>
    </source>
</evidence>
<accession>A0A0K2VPV2</accession>
<dbReference type="EMBL" id="CCND01000004">
    <property type="protein sequence ID" value="CDX50720.1"/>
    <property type="molecule type" value="Genomic_DNA"/>
</dbReference>
<evidence type="ECO:0000313" key="2">
    <source>
        <dbReference type="EMBL" id="CDX50720.1"/>
    </source>
</evidence>
<protein>
    <submittedName>
        <fullName evidence="2">Uncharacterized protein</fullName>
    </submittedName>
</protein>
<feature type="compositionally biased region" description="Basic and acidic residues" evidence="1">
    <location>
        <begin position="95"/>
        <end position="117"/>
    </location>
</feature>
<feature type="compositionally biased region" description="Basic and acidic residues" evidence="1">
    <location>
        <begin position="67"/>
        <end position="76"/>
    </location>
</feature>
<gene>
    <name evidence="2" type="ORF">MPL1032_120015</name>
</gene>
<reference evidence="3" key="1">
    <citation type="submission" date="2014-08" db="EMBL/GenBank/DDBJ databases">
        <authorList>
            <person name="Edwards T."/>
        </authorList>
    </citation>
    <scope>NUCLEOTIDE SEQUENCE [LARGE SCALE GENOMIC DNA]</scope>
</reference>
<organism evidence="2 3">
    <name type="scientific">Mesorhizobium plurifarium</name>
    <dbReference type="NCBI Taxonomy" id="69974"/>
    <lineage>
        <taxon>Bacteria</taxon>
        <taxon>Pseudomonadati</taxon>
        <taxon>Pseudomonadota</taxon>
        <taxon>Alphaproteobacteria</taxon>
        <taxon>Hyphomicrobiales</taxon>
        <taxon>Phyllobacteriaceae</taxon>
        <taxon>Mesorhizobium</taxon>
    </lineage>
</organism>
<name>A0A0K2VPV2_MESPL</name>
<sequence>MQQGEGADGGVGFAGLSPSAKWIWATPACFMHVVVPNRFVSGAPPLFRLRFQVGIPLYALASWPGGRARESRKAAGEESPGSMETRCRLTAGGGDPRESATESKPPRHCRGKGERVG</sequence>